<dbReference type="Gene3D" id="3.40.50.2300">
    <property type="match status" value="1"/>
</dbReference>
<evidence type="ECO:0000256" key="2">
    <source>
        <dbReference type="ARBA" id="ARBA00023015"/>
    </source>
</evidence>
<dbReference type="InterPro" id="IPR018062">
    <property type="entry name" value="HTH_AraC-typ_CS"/>
</dbReference>
<dbReference type="PROSITE" id="PS00041">
    <property type="entry name" value="HTH_ARAC_FAMILY_1"/>
    <property type="match status" value="1"/>
</dbReference>
<dbReference type="InterPro" id="IPR009057">
    <property type="entry name" value="Homeodomain-like_sf"/>
</dbReference>
<evidence type="ECO:0000259" key="7">
    <source>
        <dbReference type="PROSITE" id="PS01124"/>
    </source>
</evidence>
<dbReference type="SMART" id="SM00342">
    <property type="entry name" value="HTH_ARAC"/>
    <property type="match status" value="1"/>
</dbReference>
<dbReference type="RefSeq" id="WP_262068930.1">
    <property type="nucleotide sequence ID" value="NZ_JAMXOC010000008.1"/>
</dbReference>
<comment type="function">
    <text evidence="5">May play the central regulatory role in sporulation. It may be an element of the effector pathway responsible for the activation of sporulation genes in response to nutritional stress. Spo0A may act in concert with spo0H (a sigma factor) to control the expression of some genes that are critical to the sporulation process.</text>
</comment>
<dbReference type="PROSITE" id="PS01124">
    <property type="entry name" value="HTH_ARAC_FAMILY_2"/>
    <property type="match status" value="1"/>
</dbReference>
<dbReference type="Pfam" id="PF12833">
    <property type="entry name" value="HTH_18"/>
    <property type="match status" value="1"/>
</dbReference>
<keyword evidence="6" id="KW-0597">Phosphoprotein</keyword>
<proteinExistence type="predicted"/>
<keyword evidence="4" id="KW-0804">Transcription</keyword>
<dbReference type="InterPro" id="IPR001789">
    <property type="entry name" value="Sig_transdc_resp-reg_receiver"/>
</dbReference>
<comment type="caution">
    <text evidence="9">The sequence shown here is derived from an EMBL/GenBank/DDBJ whole genome shotgun (WGS) entry which is preliminary data.</text>
</comment>
<dbReference type="SUPFAM" id="SSF52172">
    <property type="entry name" value="CheY-like"/>
    <property type="match status" value="1"/>
</dbReference>
<dbReference type="PROSITE" id="PS50110">
    <property type="entry name" value="RESPONSE_REGULATORY"/>
    <property type="match status" value="1"/>
</dbReference>
<feature type="domain" description="HTH araC/xylS-type" evidence="7">
    <location>
        <begin position="413"/>
        <end position="511"/>
    </location>
</feature>
<evidence type="ECO:0000256" key="3">
    <source>
        <dbReference type="ARBA" id="ARBA00023125"/>
    </source>
</evidence>
<name>A0ABT1EH70_9FIRM</name>
<dbReference type="PANTHER" id="PTHR43280">
    <property type="entry name" value="ARAC-FAMILY TRANSCRIPTIONAL REGULATOR"/>
    <property type="match status" value="1"/>
</dbReference>
<evidence type="ECO:0000256" key="6">
    <source>
        <dbReference type="PROSITE-ProRule" id="PRU00169"/>
    </source>
</evidence>
<keyword evidence="2" id="KW-0805">Transcription regulation</keyword>
<dbReference type="PANTHER" id="PTHR43280:SF10">
    <property type="entry name" value="REGULATORY PROTEIN POCR"/>
    <property type="match status" value="1"/>
</dbReference>
<dbReference type="PRINTS" id="PR00032">
    <property type="entry name" value="HTHARAC"/>
</dbReference>
<dbReference type="SMART" id="SM00448">
    <property type="entry name" value="REC"/>
    <property type="match status" value="1"/>
</dbReference>
<dbReference type="CDD" id="cd17536">
    <property type="entry name" value="REC_YesN-like"/>
    <property type="match status" value="1"/>
</dbReference>
<organism evidence="9 10">
    <name type="scientific">Ohessyouella blattaphilus</name>
    <dbReference type="NCBI Taxonomy" id="2949333"/>
    <lineage>
        <taxon>Bacteria</taxon>
        <taxon>Bacillati</taxon>
        <taxon>Bacillota</taxon>
        <taxon>Clostridia</taxon>
        <taxon>Lachnospirales</taxon>
        <taxon>Lachnospiraceae</taxon>
        <taxon>Ohessyouella</taxon>
    </lineage>
</organism>
<dbReference type="InterPro" id="IPR020449">
    <property type="entry name" value="Tscrpt_reg_AraC-type_HTH"/>
</dbReference>
<sequence>MMKALIVDDERIIRVGIHSVVPWKELGIEEVFMAASGLEALGILGKEEIDILITDIQMAEMNGLTLIEKIREVRADIRIIVLTGFDDFDYARQCLRMQVQEFLLKPVDEDILIETIAAQVQAIKDKRAQEVNRRNMRRITGTRDQAELENDMCRLVSGEDSLGIAQMLYQNSQFKKGLKMRAVILIPSLQSRGVESLSLLTIKNLLIGYLDAQEKGVTFEDRKGRIVVVLFEEGKSDELESTIKTLTKLIQEECQVRLRVVMGEEVEGFEHLHLSYNDAIYLLEKEQDEYKTLIKRTDTKGQVDMFREVYAEFIDSINENIGNTDTILRVYEAFCAATDAYNISDQYVQKCCFEIASTVYFNYIVESAESPDAKLNSLLGALLNAGREENHVIVKAFLEKLLKEDDDDSELITKVKRYIKEHLSEDISVAGIASEFFVSPSYFSRLFKRITGEGCNEYIVRKRIENAQYLIATTNMKIGKIAQEVGYRDTNYFSLAFKKHVGQTPGQYREQERAEGEKHE</sequence>
<keyword evidence="10" id="KW-1185">Reference proteome</keyword>
<evidence type="ECO:0000313" key="10">
    <source>
        <dbReference type="Proteomes" id="UP001523565"/>
    </source>
</evidence>
<evidence type="ECO:0000259" key="8">
    <source>
        <dbReference type="PROSITE" id="PS50110"/>
    </source>
</evidence>
<gene>
    <name evidence="9" type="ORF">NK118_07280</name>
</gene>
<dbReference type="Pfam" id="PF00072">
    <property type="entry name" value="Response_reg"/>
    <property type="match status" value="1"/>
</dbReference>
<evidence type="ECO:0000256" key="4">
    <source>
        <dbReference type="ARBA" id="ARBA00023163"/>
    </source>
</evidence>
<evidence type="ECO:0000313" key="9">
    <source>
        <dbReference type="EMBL" id="MCP1110050.1"/>
    </source>
</evidence>
<dbReference type="InterPro" id="IPR018060">
    <property type="entry name" value="HTH_AraC"/>
</dbReference>
<evidence type="ECO:0000256" key="1">
    <source>
        <dbReference type="ARBA" id="ARBA00018672"/>
    </source>
</evidence>
<feature type="domain" description="Response regulatory" evidence="8">
    <location>
        <begin position="3"/>
        <end position="120"/>
    </location>
</feature>
<dbReference type="EMBL" id="JAMZFV010000008">
    <property type="protein sequence ID" value="MCP1110050.1"/>
    <property type="molecule type" value="Genomic_DNA"/>
</dbReference>
<protein>
    <recommendedName>
        <fullName evidence="1">Stage 0 sporulation protein A homolog</fullName>
    </recommendedName>
</protein>
<evidence type="ECO:0000256" key="5">
    <source>
        <dbReference type="ARBA" id="ARBA00024867"/>
    </source>
</evidence>
<reference evidence="9 10" key="1">
    <citation type="journal article" date="2022" name="Genome Biol. Evol.">
        <title>Host diet, physiology and behaviors set the stage for Lachnospiraceae cladogenesis.</title>
        <authorList>
            <person name="Vera-Ponce De Leon A."/>
            <person name="Schneider M."/>
            <person name="Jahnes B.C."/>
            <person name="Sadowski V."/>
            <person name="Camuy-Velez L.A."/>
            <person name="Duan J."/>
            <person name="Sabree Z.L."/>
        </authorList>
    </citation>
    <scope>NUCLEOTIDE SEQUENCE [LARGE SCALE GENOMIC DNA]</scope>
    <source>
        <strain evidence="9 10">PAL227</strain>
    </source>
</reference>
<keyword evidence="3" id="KW-0238">DNA-binding</keyword>
<dbReference type="InterPro" id="IPR011006">
    <property type="entry name" value="CheY-like_superfamily"/>
</dbReference>
<feature type="modified residue" description="4-aspartylphosphate" evidence="6">
    <location>
        <position position="55"/>
    </location>
</feature>
<dbReference type="Proteomes" id="UP001523565">
    <property type="component" value="Unassembled WGS sequence"/>
</dbReference>
<accession>A0ABT1EH70</accession>
<dbReference type="SUPFAM" id="SSF46689">
    <property type="entry name" value="Homeodomain-like"/>
    <property type="match status" value="2"/>
</dbReference>
<dbReference type="Gene3D" id="1.10.10.60">
    <property type="entry name" value="Homeodomain-like"/>
    <property type="match status" value="2"/>
</dbReference>